<dbReference type="FunFam" id="3.40.50.720:FF:000084">
    <property type="entry name" value="Short-chain dehydrogenase reductase"/>
    <property type="match status" value="1"/>
</dbReference>
<dbReference type="OrthoDB" id="286404at2"/>
<dbReference type="GO" id="GO:0016491">
    <property type="term" value="F:oxidoreductase activity"/>
    <property type="evidence" value="ECO:0007669"/>
    <property type="project" value="UniProtKB-KW"/>
</dbReference>
<dbReference type="PANTHER" id="PTHR24321:SF8">
    <property type="entry name" value="ESTRADIOL 17-BETA-DEHYDROGENASE 8-RELATED"/>
    <property type="match status" value="1"/>
</dbReference>
<dbReference type="PRINTS" id="PR00080">
    <property type="entry name" value="SDRFAMILY"/>
</dbReference>
<dbReference type="InterPro" id="IPR020904">
    <property type="entry name" value="Sc_DH/Rdtase_CS"/>
</dbReference>
<dbReference type="PROSITE" id="PS00061">
    <property type="entry name" value="ADH_SHORT"/>
    <property type="match status" value="1"/>
</dbReference>
<dbReference type="CDD" id="cd05233">
    <property type="entry name" value="SDR_c"/>
    <property type="match status" value="1"/>
</dbReference>
<dbReference type="Gene3D" id="3.40.50.720">
    <property type="entry name" value="NAD(P)-binding Rossmann-like Domain"/>
    <property type="match status" value="1"/>
</dbReference>
<dbReference type="PANTHER" id="PTHR24321">
    <property type="entry name" value="DEHYDROGENASES, SHORT CHAIN"/>
    <property type="match status" value="1"/>
</dbReference>
<dbReference type="Pfam" id="PF13561">
    <property type="entry name" value="adh_short_C2"/>
    <property type="match status" value="1"/>
</dbReference>
<dbReference type="SMART" id="SM00822">
    <property type="entry name" value="PKS_KR"/>
    <property type="match status" value="1"/>
</dbReference>
<sequence length="258" mass="25619">MAVPAGRASGQRFTGLSILVTGAAGEIGSAVAGALVAEGARVTLADLDATVLTQLADELGSAAHAVPTDVTVEEDVERAVAEAVAFAGGLHGVFNNAGIEGPVGPITELDLDRFAQVLRINVLGAAAVLKHSLPRLDAGGAVVQTGSTASVAGSAHMAPYVASKHALLGLTRVASREVAARGVRVTAVLPGPVHGRMMQRIESGRSGSGTATATTPTALDGGRYATVAEVVSAVLFLLSGEAGFVAGTGLLMDGGRLA</sequence>
<evidence type="ECO:0000259" key="4">
    <source>
        <dbReference type="SMART" id="SM00822"/>
    </source>
</evidence>
<keyword evidence="3" id="KW-0520">NAD</keyword>
<evidence type="ECO:0000313" key="6">
    <source>
        <dbReference type="Proteomes" id="UP000198921"/>
    </source>
</evidence>
<comment type="similarity">
    <text evidence="1">Belongs to the short-chain dehydrogenases/reductases (SDR) family.</text>
</comment>
<dbReference type="SUPFAM" id="SSF51735">
    <property type="entry name" value="NAD(P)-binding Rossmann-fold domains"/>
    <property type="match status" value="1"/>
</dbReference>
<evidence type="ECO:0000256" key="2">
    <source>
        <dbReference type="ARBA" id="ARBA00023002"/>
    </source>
</evidence>
<name>A0A1H3PLS2_9ACTN</name>
<dbReference type="InterPro" id="IPR057326">
    <property type="entry name" value="KR_dom"/>
</dbReference>
<dbReference type="RefSeq" id="WP_091160891.1">
    <property type="nucleotide sequence ID" value="NZ_FNOT01000016.1"/>
</dbReference>
<protein>
    <submittedName>
        <fullName evidence="5">NAD(P)-dependent dehydrogenase, short-chain alcohol dehydrogenase family</fullName>
    </submittedName>
</protein>
<dbReference type="AlphaFoldDB" id="A0A1H3PLS2"/>
<dbReference type="InterPro" id="IPR036291">
    <property type="entry name" value="NAD(P)-bd_dom_sf"/>
</dbReference>
<gene>
    <name evidence="5" type="ORF">SAMN05660209_04365</name>
</gene>
<dbReference type="EMBL" id="FNOT01000016">
    <property type="protein sequence ID" value="SDZ01429.1"/>
    <property type="molecule type" value="Genomic_DNA"/>
</dbReference>
<proteinExistence type="inferred from homology"/>
<dbReference type="InterPro" id="IPR002347">
    <property type="entry name" value="SDR_fam"/>
</dbReference>
<dbReference type="STRING" id="1137993.SAMN05660209_04365"/>
<dbReference type="PRINTS" id="PR00081">
    <property type="entry name" value="GDHRDH"/>
</dbReference>
<keyword evidence="2" id="KW-0560">Oxidoreductase</keyword>
<evidence type="ECO:0000313" key="5">
    <source>
        <dbReference type="EMBL" id="SDZ01429.1"/>
    </source>
</evidence>
<keyword evidence="6" id="KW-1185">Reference proteome</keyword>
<feature type="domain" description="Ketoreductase" evidence="4">
    <location>
        <begin position="16"/>
        <end position="181"/>
    </location>
</feature>
<evidence type="ECO:0000256" key="1">
    <source>
        <dbReference type="ARBA" id="ARBA00006484"/>
    </source>
</evidence>
<dbReference type="Proteomes" id="UP000198921">
    <property type="component" value="Unassembled WGS sequence"/>
</dbReference>
<reference evidence="6" key="1">
    <citation type="submission" date="2016-10" db="EMBL/GenBank/DDBJ databases">
        <authorList>
            <person name="Varghese N."/>
            <person name="Submissions S."/>
        </authorList>
    </citation>
    <scope>NUCLEOTIDE SEQUENCE [LARGE SCALE GENOMIC DNA]</scope>
    <source>
        <strain evidence="6">DSM 45422</strain>
    </source>
</reference>
<evidence type="ECO:0000256" key="3">
    <source>
        <dbReference type="ARBA" id="ARBA00023027"/>
    </source>
</evidence>
<organism evidence="5 6">
    <name type="scientific">Geodermatophilus africanus</name>
    <dbReference type="NCBI Taxonomy" id="1137993"/>
    <lineage>
        <taxon>Bacteria</taxon>
        <taxon>Bacillati</taxon>
        <taxon>Actinomycetota</taxon>
        <taxon>Actinomycetes</taxon>
        <taxon>Geodermatophilales</taxon>
        <taxon>Geodermatophilaceae</taxon>
        <taxon>Geodermatophilus</taxon>
    </lineage>
</organism>
<accession>A0A1H3PLS2</accession>